<evidence type="ECO:0000313" key="3">
    <source>
        <dbReference type="Proteomes" id="UP000016935"/>
    </source>
</evidence>
<dbReference type="EMBL" id="KB908481">
    <property type="protein sequence ID" value="EOA91943.1"/>
    <property type="molecule type" value="Genomic_DNA"/>
</dbReference>
<dbReference type="GeneID" id="19401602"/>
<proteinExistence type="predicted"/>
<accession>R0KGF2</accession>
<dbReference type="Proteomes" id="UP000016935">
    <property type="component" value="Unassembled WGS sequence"/>
</dbReference>
<gene>
    <name evidence="2" type="ORF">SETTUDRAFT_178296</name>
</gene>
<organism evidence="2 3">
    <name type="scientific">Exserohilum turcicum (strain 28A)</name>
    <name type="common">Northern leaf blight fungus</name>
    <name type="synonym">Setosphaeria turcica</name>
    <dbReference type="NCBI Taxonomy" id="671987"/>
    <lineage>
        <taxon>Eukaryota</taxon>
        <taxon>Fungi</taxon>
        <taxon>Dikarya</taxon>
        <taxon>Ascomycota</taxon>
        <taxon>Pezizomycotina</taxon>
        <taxon>Dothideomycetes</taxon>
        <taxon>Pleosporomycetidae</taxon>
        <taxon>Pleosporales</taxon>
        <taxon>Pleosporineae</taxon>
        <taxon>Pleosporaceae</taxon>
        <taxon>Exserohilum</taxon>
    </lineage>
</organism>
<feature type="transmembrane region" description="Helical" evidence="1">
    <location>
        <begin position="15"/>
        <end position="39"/>
    </location>
</feature>
<protein>
    <submittedName>
        <fullName evidence="2">Uncharacterized protein</fullName>
    </submittedName>
</protein>
<evidence type="ECO:0000313" key="2">
    <source>
        <dbReference type="EMBL" id="EOA91943.1"/>
    </source>
</evidence>
<dbReference type="OrthoDB" id="5352400at2759"/>
<reference evidence="2 3" key="2">
    <citation type="journal article" date="2013" name="PLoS Genet.">
        <title>Comparative genome structure, secondary metabolite, and effector coding capacity across Cochliobolus pathogens.</title>
        <authorList>
            <person name="Condon B.J."/>
            <person name="Leng Y."/>
            <person name="Wu D."/>
            <person name="Bushley K.E."/>
            <person name="Ohm R.A."/>
            <person name="Otillar R."/>
            <person name="Martin J."/>
            <person name="Schackwitz W."/>
            <person name="Grimwood J."/>
            <person name="MohdZainudin N."/>
            <person name="Xue C."/>
            <person name="Wang R."/>
            <person name="Manning V.A."/>
            <person name="Dhillon B."/>
            <person name="Tu Z.J."/>
            <person name="Steffenson B.J."/>
            <person name="Salamov A."/>
            <person name="Sun H."/>
            <person name="Lowry S."/>
            <person name="LaButti K."/>
            <person name="Han J."/>
            <person name="Copeland A."/>
            <person name="Lindquist E."/>
            <person name="Barry K."/>
            <person name="Schmutz J."/>
            <person name="Baker S.E."/>
            <person name="Ciuffetti L.M."/>
            <person name="Grigoriev I.V."/>
            <person name="Zhong S."/>
            <person name="Turgeon B.G."/>
        </authorList>
    </citation>
    <scope>NUCLEOTIDE SEQUENCE [LARGE SCALE GENOMIC DNA]</scope>
    <source>
        <strain evidence="3">28A</strain>
    </source>
</reference>
<dbReference type="AlphaFoldDB" id="R0KGF2"/>
<dbReference type="RefSeq" id="XP_008020945.1">
    <property type="nucleotide sequence ID" value="XM_008022754.1"/>
</dbReference>
<dbReference type="eggNOG" id="ENOG502SSH2">
    <property type="taxonomic scope" value="Eukaryota"/>
</dbReference>
<keyword evidence="1" id="KW-0812">Transmembrane</keyword>
<sequence>MHHPSHHSSHHPPRLLLPLTTLLDLSISLTLVALFTASYTHHFRTILWQTGGTQGWNSDPQQRIYDYANYRSIPPIPLLWDENSSLEHLSLAVTILFTCVLRARLNTLKSHTLDLYAALATNALYDALLAALCIASAVLQSAPDLSDPEHLSASPWYLERGCADVCVCARSACRVMRASYGVAVFAAMWFCARCGVTCVYAAYRLGRDHQARDGVGCGCDEYI</sequence>
<feature type="transmembrane region" description="Helical" evidence="1">
    <location>
        <begin position="115"/>
        <end position="139"/>
    </location>
</feature>
<reference evidence="2 3" key="1">
    <citation type="journal article" date="2012" name="PLoS Pathog.">
        <title>Diverse lifestyles and strategies of plant pathogenesis encoded in the genomes of eighteen Dothideomycetes fungi.</title>
        <authorList>
            <person name="Ohm R.A."/>
            <person name="Feau N."/>
            <person name="Henrissat B."/>
            <person name="Schoch C.L."/>
            <person name="Horwitz B.A."/>
            <person name="Barry K.W."/>
            <person name="Condon B.J."/>
            <person name="Copeland A.C."/>
            <person name="Dhillon B."/>
            <person name="Glaser F."/>
            <person name="Hesse C.N."/>
            <person name="Kosti I."/>
            <person name="LaButti K."/>
            <person name="Lindquist E.A."/>
            <person name="Lucas S."/>
            <person name="Salamov A.A."/>
            <person name="Bradshaw R.E."/>
            <person name="Ciuffetti L."/>
            <person name="Hamelin R.C."/>
            <person name="Kema G.H.J."/>
            <person name="Lawrence C."/>
            <person name="Scott J.A."/>
            <person name="Spatafora J.W."/>
            <person name="Turgeon B.G."/>
            <person name="de Wit P.J.G.M."/>
            <person name="Zhong S."/>
            <person name="Goodwin S.B."/>
            <person name="Grigoriev I.V."/>
        </authorList>
    </citation>
    <scope>NUCLEOTIDE SEQUENCE [LARGE SCALE GENOMIC DNA]</scope>
    <source>
        <strain evidence="3">28A</strain>
    </source>
</reference>
<keyword evidence="1" id="KW-1133">Transmembrane helix</keyword>
<keyword evidence="3" id="KW-1185">Reference proteome</keyword>
<name>R0KGF2_EXST2</name>
<dbReference type="HOGENOM" id="CLU_065434_1_0_1"/>
<feature type="transmembrane region" description="Helical" evidence="1">
    <location>
        <begin position="180"/>
        <end position="203"/>
    </location>
</feature>
<keyword evidence="1" id="KW-0472">Membrane</keyword>
<evidence type="ECO:0000256" key="1">
    <source>
        <dbReference type="SAM" id="Phobius"/>
    </source>
</evidence>